<dbReference type="InterPro" id="IPR009651">
    <property type="entry name" value="Met_g_lyase_put"/>
</dbReference>
<dbReference type="AlphaFoldDB" id="A0A0A1MW88"/>
<gene>
    <name evidence="1" type="primary">mdeA_4</name>
    <name evidence="1" type="ORF">BN997_03755</name>
</gene>
<dbReference type="Gene3D" id="3.40.640.10">
    <property type="entry name" value="Type I PLP-dependent aspartate aminotransferase-like (Major domain)"/>
    <property type="match status" value="1"/>
</dbReference>
<keyword evidence="2" id="KW-1185">Reference proteome</keyword>
<dbReference type="STRING" id="545501.BN997_03755"/>
<dbReference type="Proteomes" id="UP000040453">
    <property type="component" value="Unassembled WGS sequence"/>
</dbReference>
<protein>
    <submittedName>
        <fullName evidence="1">Methionine gamma-lyase</fullName>
    </submittedName>
</protein>
<sequence length="413" mass="45203">MQAESLIIEAEKDCLEGHQYIQEIVEKNQRRVLEAFRNHRISDAHLQGTTGYGYDDLGREGLEAVYAQVFGGEDAVVRPQIVSGTHAITTALFGMLRPQDELVYITGHPYDTLEEVIGKPGKEEGSLADFQIGYREVALKETGEIDFEAIKSSWTKQTKVIAIQRSKGYDARPSFTISEIKEMVDFVKAIDPSVIVFVDNCYGEFTETKEPLHVGADLIAGSLIKNPGGGLVRAGGYIAGRQDLIHLCANRLTAPGLGKETGASLGMLQEMYQGFFMAPHTVGEALKGALFTARFLELAGFRTAPSYHEKRTDLIQTVTFHTAEEMIAFCQAIQENSPINSYVTPYPSGMPGYEDEVIMAAGTFIQGASIELSADGPIRAPYTAYVQGGLTYTHVKIAIIEAVKTLKNQGFIS</sequence>
<dbReference type="InterPro" id="IPR015421">
    <property type="entry name" value="PyrdxlP-dep_Trfase_major"/>
</dbReference>
<organism evidence="1 2">
    <name type="scientific">Oceanobacillus oncorhynchi</name>
    <dbReference type="NCBI Taxonomy" id="545501"/>
    <lineage>
        <taxon>Bacteria</taxon>
        <taxon>Bacillati</taxon>
        <taxon>Bacillota</taxon>
        <taxon>Bacilli</taxon>
        <taxon>Bacillales</taxon>
        <taxon>Bacillaceae</taxon>
        <taxon>Oceanobacillus</taxon>
    </lineage>
</organism>
<dbReference type="PANTHER" id="PTHR46658">
    <property type="entry name" value="CYS OR MET METABOLISM PYRIDOXAL-PHOSPHATE-DEPENDENT ENZYME"/>
    <property type="match status" value="1"/>
</dbReference>
<evidence type="ECO:0000313" key="1">
    <source>
        <dbReference type="EMBL" id="CEI83834.1"/>
    </source>
</evidence>
<accession>A0A0A1MW88</accession>
<name>A0A0A1MW88_9BACI</name>
<dbReference type="Pfam" id="PF06838">
    <property type="entry name" value="Met_gamma_lyase"/>
    <property type="match status" value="1"/>
</dbReference>
<reference evidence="1 2" key="1">
    <citation type="submission" date="2014-11" db="EMBL/GenBank/DDBJ databases">
        <authorList>
            <person name="Urmite Genomes Urmite Genomes"/>
        </authorList>
    </citation>
    <scope>NUCLEOTIDE SEQUENCE [LARGE SCALE GENOMIC DNA]</scope>
    <source>
        <strain evidence="1 2">Oc5</strain>
    </source>
</reference>
<dbReference type="InterPro" id="IPR015424">
    <property type="entry name" value="PyrdxlP-dep_Trfase"/>
</dbReference>
<dbReference type="RefSeq" id="WP_042534299.1">
    <property type="nucleotide sequence ID" value="NZ_CDGG01000001.1"/>
</dbReference>
<keyword evidence="1" id="KW-0456">Lyase</keyword>
<dbReference type="SUPFAM" id="SSF53383">
    <property type="entry name" value="PLP-dependent transferases"/>
    <property type="match status" value="1"/>
</dbReference>
<dbReference type="PANTHER" id="PTHR46658:SF1">
    <property type="entry name" value="CYS OR MET METABOLISM PYRIDOXAL-PHOSPHATE-DEPENDENT ENZYME"/>
    <property type="match status" value="1"/>
</dbReference>
<dbReference type="OrthoDB" id="9764766at2"/>
<dbReference type="Gene3D" id="3.90.1150.60">
    <property type="entry name" value="Methioning gamme-lyase, C-terminal domain"/>
    <property type="match status" value="1"/>
</dbReference>
<proteinExistence type="predicted"/>
<dbReference type="GO" id="GO:0016829">
    <property type="term" value="F:lyase activity"/>
    <property type="evidence" value="ECO:0007669"/>
    <property type="project" value="UniProtKB-KW"/>
</dbReference>
<evidence type="ECO:0000313" key="2">
    <source>
        <dbReference type="Proteomes" id="UP000040453"/>
    </source>
</evidence>
<dbReference type="EMBL" id="CDGG01000001">
    <property type="protein sequence ID" value="CEI83834.1"/>
    <property type="molecule type" value="Genomic_DNA"/>
</dbReference>